<name>A0A6J1RB26_9HYME</name>
<dbReference type="AlphaFoldDB" id="A0A6J1RB26"/>
<organism evidence="1 2">
    <name type="scientific">Temnothorax curvispinosus</name>
    <dbReference type="NCBI Taxonomy" id="300111"/>
    <lineage>
        <taxon>Eukaryota</taxon>
        <taxon>Metazoa</taxon>
        <taxon>Ecdysozoa</taxon>
        <taxon>Arthropoda</taxon>
        <taxon>Hexapoda</taxon>
        <taxon>Insecta</taxon>
        <taxon>Pterygota</taxon>
        <taxon>Neoptera</taxon>
        <taxon>Endopterygota</taxon>
        <taxon>Hymenoptera</taxon>
        <taxon>Apocrita</taxon>
        <taxon>Aculeata</taxon>
        <taxon>Formicoidea</taxon>
        <taxon>Formicidae</taxon>
        <taxon>Myrmicinae</taxon>
        <taxon>Temnothorax</taxon>
    </lineage>
</organism>
<dbReference type="Proteomes" id="UP000504618">
    <property type="component" value="Unplaced"/>
</dbReference>
<evidence type="ECO:0000313" key="1">
    <source>
        <dbReference type="Proteomes" id="UP000504618"/>
    </source>
</evidence>
<evidence type="ECO:0000313" key="2">
    <source>
        <dbReference type="RefSeq" id="XP_024892219.1"/>
    </source>
</evidence>
<accession>A0A6J1RB26</accession>
<dbReference type="GeneID" id="112467720"/>
<sequence length="104" mass="12312">MQEANHICKSWNTWVLKLDQMPIITVRRQMKIVFIRPRSKPRMQHGKGEFVVNNCEQLMLRTCLKLKDFYMVPESPTKDDVTTQNGEHRKKTGLTLTPINYIYC</sequence>
<proteinExistence type="predicted"/>
<gene>
    <name evidence="2" type="primary">LOC112467720</name>
</gene>
<protein>
    <submittedName>
        <fullName evidence="2">Uncharacterized protein LOC112467720</fullName>
    </submittedName>
</protein>
<dbReference type="RefSeq" id="XP_024892219.1">
    <property type="nucleotide sequence ID" value="XM_025036451.1"/>
</dbReference>
<keyword evidence="1" id="KW-1185">Reference proteome</keyword>
<reference evidence="2" key="1">
    <citation type="submission" date="2025-08" db="UniProtKB">
        <authorList>
            <consortium name="RefSeq"/>
        </authorList>
    </citation>
    <scope>IDENTIFICATION</scope>
    <source>
        <tissue evidence="2">Whole body</tissue>
    </source>
</reference>